<dbReference type="EMBL" id="MN739339">
    <property type="protein sequence ID" value="QHS99344.1"/>
    <property type="molecule type" value="Genomic_DNA"/>
</dbReference>
<dbReference type="AlphaFoldDB" id="A0A6C0C6F3"/>
<dbReference type="SUPFAM" id="SSF56784">
    <property type="entry name" value="HAD-like"/>
    <property type="match status" value="1"/>
</dbReference>
<dbReference type="InterPro" id="IPR023214">
    <property type="entry name" value="HAD_sf"/>
</dbReference>
<feature type="region of interest" description="Disordered" evidence="1">
    <location>
        <begin position="1"/>
        <end position="59"/>
    </location>
</feature>
<dbReference type="Gene3D" id="3.40.50.1000">
    <property type="entry name" value="HAD superfamily/HAD-like"/>
    <property type="match status" value="1"/>
</dbReference>
<organism evidence="2">
    <name type="scientific">viral metagenome</name>
    <dbReference type="NCBI Taxonomy" id="1070528"/>
    <lineage>
        <taxon>unclassified sequences</taxon>
        <taxon>metagenomes</taxon>
        <taxon>organismal metagenomes</taxon>
    </lineage>
</organism>
<name>A0A6C0C6F3_9ZZZZ</name>
<proteinExistence type="predicted"/>
<evidence type="ECO:0000256" key="1">
    <source>
        <dbReference type="SAM" id="MobiDB-lite"/>
    </source>
</evidence>
<sequence>MSELKKKIVQRYKERKSIQEQSKKEENEKLSLTVLENEETVTPEHSESDKESDDEESTDLPTLPYLYIDYNDVHINIAKKYGYKTILVKKKEGLTSELMSDIIEGKICKLEHYHIIINCWKVLTKSNLNSFSFDSIDYDAKRFSSNLEEKYKWGNKLYLKERLTKDEKKLFSLFRPGVVDFMKSLYKKGVKIFVTCNSHYNFVRSILIHYNLFRYIEDIVTPSRCGIPHGKTNYSDSYKDGRQINKERVFVCIERHVGRLMSF</sequence>
<reference evidence="2" key="1">
    <citation type="journal article" date="2020" name="Nature">
        <title>Giant virus diversity and host interactions through global metagenomics.</title>
        <authorList>
            <person name="Schulz F."/>
            <person name="Roux S."/>
            <person name="Paez-Espino D."/>
            <person name="Jungbluth S."/>
            <person name="Walsh D.A."/>
            <person name="Denef V.J."/>
            <person name="McMahon K.D."/>
            <person name="Konstantinidis K.T."/>
            <person name="Eloe-Fadrosh E.A."/>
            <person name="Kyrpides N.C."/>
            <person name="Woyke T."/>
        </authorList>
    </citation>
    <scope>NUCLEOTIDE SEQUENCE</scope>
    <source>
        <strain evidence="2">GVMAG-M-3300020185-33</strain>
    </source>
</reference>
<dbReference type="CDD" id="cd01427">
    <property type="entry name" value="HAD_like"/>
    <property type="match status" value="1"/>
</dbReference>
<feature type="compositionally biased region" description="Basic and acidic residues" evidence="1">
    <location>
        <begin position="1"/>
        <end position="29"/>
    </location>
</feature>
<accession>A0A6C0C6F3</accession>
<evidence type="ECO:0000313" key="2">
    <source>
        <dbReference type="EMBL" id="QHS99344.1"/>
    </source>
</evidence>
<dbReference type="InterPro" id="IPR036412">
    <property type="entry name" value="HAD-like_sf"/>
</dbReference>
<evidence type="ECO:0008006" key="3">
    <source>
        <dbReference type="Google" id="ProtNLM"/>
    </source>
</evidence>
<dbReference type="Gene3D" id="1.10.150.730">
    <property type="match status" value="1"/>
</dbReference>
<protein>
    <recommendedName>
        <fullName evidence="3">FCP1 homology domain-containing protein</fullName>
    </recommendedName>
</protein>